<dbReference type="GO" id="GO:0051864">
    <property type="term" value="F:histone H3K36 demethylase activity"/>
    <property type="evidence" value="ECO:0007669"/>
    <property type="project" value="TreeGrafter"/>
</dbReference>
<protein>
    <recommendedName>
        <fullName evidence="4">JmjC domain-containing protein</fullName>
    </recommendedName>
</protein>
<dbReference type="Gene3D" id="2.60.120.650">
    <property type="entry name" value="Cupin"/>
    <property type="match status" value="1"/>
</dbReference>
<sequence>MRDNRLLGTLTVPVPQQDFLDRYWGQRPLHIPRDDPGHFSDLLTLDDFDTVLALSGPDYAQFGVIEGRRMDPVGEGGTLDGVYEAFRAGASLRVAHTEARWEPLQRLTEELGAALGARVWVNSYLTPAGDRQAFPPHCDREDVFIAQIHGAKRWRLYGTRQHLPLQGRMYQERTKDAAKYEQEIVLRQGDTLYLPRGVIHAASSLDTVSLHCTVTVEQLLWSAVISEAMEQVFEEDVDFRKELPPGFADDPAALEEVARTLRSLLDTLHERLSPRAIAQQAASRARKLQPVAPRGRLVELAARDVRDDRLDP</sequence>
<dbReference type="GO" id="GO:0032453">
    <property type="term" value="F:histone H3K4 demethylase activity"/>
    <property type="evidence" value="ECO:0007669"/>
    <property type="project" value="TreeGrafter"/>
</dbReference>
<evidence type="ECO:0000313" key="6">
    <source>
        <dbReference type="Proteomes" id="UP000297948"/>
    </source>
</evidence>
<dbReference type="AlphaFoldDB" id="A0A4Z0H9Z9"/>
<reference evidence="5 6" key="1">
    <citation type="submission" date="2019-03" db="EMBL/GenBank/DDBJ databases">
        <authorList>
            <person name="Gonzalez-Pimentel J.L."/>
        </authorList>
    </citation>
    <scope>NUCLEOTIDE SEQUENCE [LARGE SCALE GENOMIC DNA]</scope>
    <source>
        <strain evidence="5 6">JCM 31289</strain>
    </source>
</reference>
<gene>
    <name evidence="5" type="ORF">E4099_13065</name>
</gene>
<dbReference type="Pfam" id="PF08007">
    <property type="entry name" value="JmjC_2"/>
    <property type="match status" value="1"/>
</dbReference>
<evidence type="ECO:0000256" key="1">
    <source>
        <dbReference type="ARBA" id="ARBA00001954"/>
    </source>
</evidence>
<dbReference type="EMBL" id="SRID01000096">
    <property type="protein sequence ID" value="TGB10116.1"/>
    <property type="molecule type" value="Genomic_DNA"/>
</dbReference>
<evidence type="ECO:0000256" key="3">
    <source>
        <dbReference type="ARBA" id="ARBA00023004"/>
    </source>
</evidence>
<keyword evidence="6" id="KW-1185">Reference proteome</keyword>
<evidence type="ECO:0000259" key="4">
    <source>
        <dbReference type="PROSITE" id="PS51184"/>
    </source>
</evidence>
<dbReference type="PROSITE" id="PS51184">
    <property type="entry name" value="JMJC"/>
    <property type="match status" value="1"/>
</dbReference>
<proteinExistence type="predicted"/>
<keyword evidence="2" id="KW-0479">Metal-binding</keyword>
<keyword evidence="3" id="KW-0408">Iron</keyword>
<organism evidence="5 6">
    <name type="scientific">Streptomyces palmae</name>
    <dbReference type="NCBI Taxonomy" id="1701085"/>
    <lineage>
        <taxon>Bacteria</taxon>
        <taxon>Bacillati</taxon>
        <taxon>Actinomycetota</taxon>
        <taxon>Actinomycetes</taxon>
        <taxon>Kitasatosporales</taxon>
        <taxon>Streptomycetaceae</taxon>
        <taxon>Streptomyces</taxon>
    </lineage>
</organism>
<dbReference type="RefSeq" id="WP_135339191.1">
    <property type="nucleotide sequence ID" value="NZ_JBHLTX010000013.1"/>
</dbReference>
<dbReference type="InterPro" id="IPR003347">
    <property type="entry name" value="JmjC_dom"/>
</dbReference>
<comment type="cofactor">
    <cofactor evidence="1">
        <name>Fe(2+)</name>
        <dbReference type="ChEBI" id="CHEBI:29033"/>
    </cofactor>
</comment>
<dbReference type="InterPro" id="IPR039994">
    <property type="entry name" value="NO66-like"/>
</dbReference>
<comment type="caution">
    <text evidence="5">The sequence shown here is derived from an EMBL/GenBank/DDBJ whole genome shotgun (WGS) entry which is preliminary data.</text>
</comment>
<dbReference type="Proteomes" id="UP000297948">
    <property type="component" value="Unassembled WGS sequence"/>
</dbReference>
<dbReference type="GO" id="GO:0046872">
    <property type="term" value="F:metal ion binding"/>
    <property type="evidence" value="ECO:0007669"/>
    <property type="project" value="UniProtKB-KW"/>
</dbReference>
<feature type="domain" description="JmjC" evidence="4">
    <location>
        <begin position="100"/>
        <end position="233"/>
    </location>
</feature>
<dbReference type="SUPFAM" id="SSF51197">
    <property type="entry name" value="Clavaminate synthase-like"/>
    <property type="match status" value="1"/>
</dbReference>
<evidence type="ECO:0000256" key="2">
    <source>
        <dbReference type="ARBA" id="ARBA00022723"/>
    </source>
</evidence>
<accession>A0A4Z0H9Z9</accession>
<dbReference type="OrthoDB" id="9764016at2"/>
<evidence type="ECO:0000313" key="5">
    <source>
        <dbReference type="EMBL" id="TGB10116.1"/>
    </source>
</evidence>
<dbReference type="PANTHER" id="PTHR13096:SF9">
    <property type="entry name" value="BIFUNCTIONAL LYSINE-SPECIFIC DEMETHYLASE AND HISTIDYL-HYDROXYLASE"/>
    <property type="match status" value="1"/>
</dbReference>
<dbReference type="PANTHER" id="PTHR13096">
    <property type="entry name" value="MINA53 MYC INDUCED NUCLEAR ANTIGEN"/>
    <property type="match status" value="1"/>
</dbReference>
<name>A0A4Z0H9Z9_9ACTN</name>